<protein>
    <recommendedName>
        <fullName evidence="2">GAF domain-containing protein</fullName>
    </recommendedName>
</protein>
<dbReference type="PANTHER" id="PTHR33744:SF1">
    <property type="entry name" value="DNA-BINDING TRANSCRIPTIONAL ACTIVATOR ADER"/>
    <property type="match status" value="1"/>
</dbReference>
<dbReference type="AlphaFoldDB" id="A0A9E6XUM9"/>
<dbReference type="KEGG" id="sbae:DSM104329_01103"/>
<dbReference type="Pfam" id="PF01590">
    <property type="entry name" value="GAF"/>
    <property type="match status" value="1"/>
</dbReference>
<name>A0A9E6XUM9_9ACTN</name>
<keyword evidence="4" id="KW-1185">Reference proteome</keyword>
<dbReference type="EMBL" id="CP087164">
    <property type="protein sequence ID" value="UGS34721.1"/>
    <property type="molecule type" value="Genomic_DNA"/>
</dbReference>
<evidence type="ECO:0000313" key="4">
    <source>
        <dbReference type="Proteomes" id="UP001162834"/>
    </source>
</evidence>
<dbReference type="Gene3D" id="3.30.450.40">
    <property type="match status" value="1"/>
</dbReference>
<dbReference type="SMART" id="SM00065">
    <property type="entry name" value="GAF"/>
    <property type="match status" value="1"/>
</dbReference>
<evidence type="ECO:0000259" key="2">
    <source>
        <dbReference type="SMART" id="SM00065"/>
    </source>
</evidence>
<dbReference type="Pfam" id="PF17853">
    <property type="entry name" value="GGDEF_2"/>
    <property type="match status" value="1"/>
</dbReference>
<dbReference type="Pfam" id="PF13556">
    <property type="entry name" value="HTH_30"/>
    <property type="match status" value="1"/>
</dbReference>
<comment type="similarity">
    <text evidence="1">Belongs to the CdaR family.</text>
</comment>
<evidence type="ECO:0000313" key="3">
    <source>
        <dbReference type="EMBL" id="UGS34721.1"/>
    </source>
</evidence>
<feature type="domain" description="GAF" evidence="2">
    <location>
        <begin position="23"/>
        <end position="171"/>
    </location>
</feature>
<dbReference type="InterPro" id="IPR029016">
    <property type="entry name" value="GAF-like_dom_sf"/>
</dbReference>
<dbReference type="SUPFAM" id="SSF55781">
    <property type="entry name" value="GAF domain-like"/>
    <property type="match status" value="1"/>
</dbReference>
<organism evidence="3 4">
    <name type="scientific">Capillimicrobium parvum</name>
    <dbReference type="NCBI Taxonomy" id="2884022"/>
    <lineage>
        <taxon>Bacteria</taxon>
        <taxon>Bacillati</taxon>
        <taxon>Actinomycetota</taxon>
        <taxon>Thermoleophilia</taxon>
        <taxon>Solirubrobacterales</taxon>
        <taxon>Capillimicrobiaceae</taxon>
        <taxon>Capillimicrobium</taxon>
    </lineage>
</organism>
<reference evidence="3" key="1">
    <citation type="journal article" date="2022" name="Int. J. Syst. Evol. Microbiol.">
        <title>Pseudomonas aegrilactucae sp. nov. and Pseudomonas morbosilactucae sp. nov., pathogens causing bacterial rot of lettuce in Japan.</title>
        <authorList>
            <person name="Sawada H."/>
            <person name="Fujikawa T."/>
            <person name="Satou M."/>
        </authorList>
    </citation>
    <scope>NUCLEOTIDE SEQUENCE</scope>
    <source>
        <strain evidence="3">0166_1</strain>
    </source>
</reference>
<dbReference type="InterPro" id="IPR051448">
    <property type="entry name" value="CdaR-like_regulators"/>
</dbReference>
<evidence type="ECO:0000256" key="1">
    <source>
        <dbReference type="ARBA" id="ARBA00006754"/>
    </source>
</evidence>
<dbReference type="Gene3D" id="1.10.10.2840">
    <property type="entry name" value="PucR C-terminal helix-turn-helix domain"/>
    <property type="match status" value="1"/>
</dbReference>
<proteinExistence type="inferred from homology"/>
<accession>A0A9E6XUM9</accession>
<gene>
    <name evidence="3" type="ORF">DSM104329_01103</name>
</gene>
<dbReference type="InterPro" id="IPR003018">
    <property type="entry name" value="GAF"/>
</dbReference>
<dbReference type="InterPro" id="IPR025736">
    <property type="entry name" value="PucR_C-HTH_dom"/>
</dbReference>
<dbReference type="InterPro" id="IPR041522">
    <property type="entry name" value="CdaR_GGDEF"/>
</dbReference>
<sequence>MQPAQPVPGPVEDLLRRLLAAGTVGAAAQAAVDTVCDALQVEVSWSGIIEENSLTMAAYNGLHTTEMAALWRLEIGHGIGGRVAQEGRTIRVRDYRRDPRRVPVMKHLIDGEHLRSSICAPLVCGSEILGVLYAAERFSRDWTDDEVRFVTSVGRDTGVALSLIRRHRQDRLESEDAVRSARERARSIDAVKVLAGTLAGADDIGPGIAVLACHLGMHIELLNSDRELLREAPQPGGGTAHVRFETAVGEELPALLRVRGDRDLDATERELVEVCSGLIALQLLRERAALQMELRVHGELFDDLLEGRVDDHLRLLERAALLGVDLKAPRYVACIGPHVGEGGECDDTHAAFSRGALDRLEHDLGRHCPRAILMPRRGEVVALLEPEKTARKKVDEALRLVVGSTAETGALAAGLGRMCVGLGDYEDSYAEARMALNLARRRWRAGEVLSPADLGFYGLVGRASTRQSLESMVASALGPLLEADAAGASAYVKTLDVYLASDRRLERTANDLHVHPNTVRYRLTKIQEMLGVSLRDVEERFLLELALRVRAALDQQ</sequence>
<dbReference type="InterPro" id="IPR042070">
    <property type="entry name" value="PucR_C-HTH_sf"/>
</dbReference>
<dbReference type="PANTHER" id="PTHR33744">
    <property type="entry name" value="CARBOHYDRATE DIACID REGULATOR"/>
    <property type="match status" value="1"/>
</dbReference>
<dbReference type="RefSeq" id="WP_259314388.1">
    <property type="nucleotide sequence ID" value="NZ_CP087164.1"/>
</dbReference>
<dbReference type="Proteomes" id="UP001162834">
    <property type="component" value="Chromosome"/>
</dbReference>